<evidence type="ECO:0000313" key="2">
    <source>
        <dbReference type="EMBL" id="KAH3870561.1"/>
    </source>
</evidence>
<evidence type="ECO:0000256" key="1">
    <source>
        <dbReference type="SAM" id="MobiDB-lite"/>
    </source>
</evidence>
<keyword evidence="3" id="KW-1185">Reference proteome</keyword>
<dbReference type="AlphaFoldDB" id="A0A9D4M6M0"/>
<name>A0A9D4M6M0_DREPO</name>
<proteinExistence type="predicted"/>
<accession>A0A9D4M6M0</accession>
<dbReference type="Proteomes" id="UP000828390">
    <property type="component" value="Unassembled WGS sequence"/>
</dbReference>
<dbReference type="EMBL" id="JAIWYP010000002">
    <property type="protein sequence ID" value="KAH3870561.1"/>
    <property type="molecule type" value="Genomic_DNA"/>
</dbReference>
<evidence type="ECO:0000313" key="3">
    <source>
        <dbReference type="Proteomes" id="UP000828390"/>
    </source>
</evidence>
<organism evidence="2 3">
    <name type="scientific">Dreissena polymorpha</name>
    <name type="common">Zebra mussel</name>
    <name type="synonym">Mytilus polymorpha</name>
    <dbReference type="NCBI Taxonomy" id="45954"/>
    <lineage>
        <taxon>Eukaryota</taxon>
        <taxon>Metazoa</taxon>
        <taxon>Spiralia</taxon>
        <taxon>Lophotrochozoa</taxon>
        <taxon>Mollusca</taxon>
        <taxon>Bivalvia</taxon>
        <taxon>Autobranchia</taxon>
        <taxon>Heteroconchia</taxon>
        <taxon>Euheterodonta</taxon>
        <taxon>Imparidentia</taxon>
        <taxon>Neoheterodontei</taxon>
        <taxon>Myida</taxon>
        <taxon>Dreissenoidea</taxon>
        <taxon>Dreissenidae</taxon>
        <taxon>Dreissena</taxon>
    </lineage>
</organism>
<reference evidence="2" key="1">
    <citation type="journal article" date="2019" name="bioRxiv">
        <title>The Genome of the Zebra Mussel, Dreissena polymorpha: A Resource for Invasive Species Research.</title>
        <authorList>
            <person name="McCartney M.A."/>
            <person name="Auch B."/>
            <person name="Kono T."/>
            <person name="Mallez S."/>
            <person name="Zhang Y."/>
            <person name="Obille A."/>
            <person name="Becker A."/>
            <person name="Abrahante J.E."/>
            <person name="Garbe J."/>
            <person name="Badalamenti J.P."/>
            <person name="Herman A."/>
            <person name="Mangelson H."/>
            <person name="Liachko I."/>
            <person name="Sullivan S."/>
            <person name="Sone E.D."/>
            <person name="Koren S."/>
            <person name="Silverstein K.A.T."/>
            <person name="Beckman K.B."/>
            <person name="Gohl D.M."/>
        </authorList>
    </citation>
    <scope>NUCLEOTIDE SEQUENCE</scope>
    <source>
        <strain evidence="2">Duluth1</strain>
        <tissue evidence="2">Whole animal</tissue>
    </source>
</reference>
<protein>
    <submittedName>
        <fullName evidence="2">Uncharacterized protein</fullName>
    </submittedName>
</protein>
<sequence>MTSDSEEESTKVEDTSEESAEESKGTMVIPQLSVSDAFNFMPRTSHSGGILKSHC</sequence>
<reference evidence="2" key="2">
    <citation type="submission" date="2020-11" db="EMBL/GenBank/DDBJ databases">
        <authorList>
            <person name="McCartney M.A."/>
            <person name="Auch B."/>
            <person name="Kono T."/>
            <person name="Mallez S."/>
            <person name="Becker A."/>
            <person name="Gohl D.M."/>
            <person name="Silverstein K.A.T."/>
            <person name="Koren S."/>
            <person name="Bechman K.B."/>
            <person name="Herman A."/>
            <person name="Abrahante J.E."/>
            <person name="Garbe J."/>
        </authorList>
    </citation>
    <scope>NUCLEOTIDE SEQUENCE</scope>
    <source>
        <strain evidence="2">Duluth1</strain>
        <tissue evidence="2">Whole animal</tissue>
    </source>
</reference>
<comment type="caution">
    <text evidence="2">The sequence shown here is derived from an EMBL/GenBank/DDBJ whole genome shotgun (WGS) entry which is preliminary data.</text>
</comment>
<feature type="region of interest" description="Disordered" evidence="1">
    <location>
        <begin position="1"/>
        <end position="31"/>
    </location>
</feature>
<gene>
    <name evidence="2" type="ORF">DPMN_033749</name>
</gene>